<dbReference type="InterPro" id="IPR002821">
    <property type="entry name" value="Hydantoinase_A"/>
</dbReference>
<dbReference type="EMBL" id="FMVW01000006">
    <property type="protein sequence ID" value="SCZ40860.1"/>
    <property type="molecule type" value="Genomic_DNA"/>
</dbReference>
<dbReference type="SUPFAM" id="SSF53067">
    <property type="entry name" value="Actin-like ATPase domain"/>
    <property type="match status" value="1"/>
</dbReference>
<dbReference type="GO" id="GO:0017168">
    <property type="term" value="F:5-oxoprolinase (ATP-hydrolyzing) activity"/>
    <property type="evidence" value="ECO:0007669"/>
    <property type="project" value="TreeGrafter"/>
</dbReference>
<dbReference type="GO" id="GO:0005829">
    <property type="term" value="C:cytosol"/>
    <property type="evidence" value="ECO:0007669"/>
    <property type="project" value="TreeGrafter"/>
</dbReference>
<evidence type="ECO:0000259" key="1">
    <source>
        <dbReference type="Pfam" id="PF01968"/>
    </source>
</evidence>
<dbReference type="InterPro" id="IPR049517">
    <property type="entry name" value="ACX-like_C"/>
</dbReference>
<dbReference type="STRING" id="1120955.SAMN03080610_02666"/>
<sequence>MSYRVGVDIGGTFIDFCFFNEQTDDIFTLKVLTTPSKPGSEVMEGLKIAQSRHGIEPSEITSFVHGTTVGVNTLIQGVGARLALFATENFEDVLELARLRMPETYNLQSSRPDPLVAKDLVFSIRERMRSDGKVLRALDRDSVVEAVARAREKGAEGIIVALINAYRNADHEREVVRIVREVAPELFVFASTDIWPVIREYERTTTAVINGYVHPRVAHYISSLQAALREHAVQPEPLVTKSNGGIMNAELGKENCVSMLLSGTASGVMGGAFVASRAGCSDALTIDIGGTSADVAVIIDGKPQFAAGEKVGPHSLYVPAVAVSSIGEGGGSVAWVDDFGVLKVGPESAGSDPGPACYGRGGTKPTITDAFAVCGLIGHDSLAYGSISIDVDKARAAVGTIADRLGWSLEATAQAIINVAISGMYLEINKLIARHGIDVRSFTLVAFGGAGPMLAPMLALELGIRQVLVPTTPGVVSALGGLVSDIRNDFIASHYLTVASNNMEAIRAGFEELKREALLWLREEQKFKGEPTFLLSADMNYAGQSFEIETDLEADWLEGEDVTAIIDAFHARHVQLYDFHDADAEVNIVNLRLVVTAAGPRPELKSVPVSPAPAEPARHVPAIFADKKVQAGLYLRHDLVPGHSFEGPAIVIQSDTTTCVPEGFSASVDGFGNIMLQATAEKTLI</sequence>
<dbReference type="Pfam" id="PF05378">
    <property type="entry name" value="Hydant_A_N"/>
    <property type="match status" value="1"/>
</dbReference>
<accession>A0A1G5NVV7</accession>
<gene>
    <name evidence="4" type="ORF">SAMN03080610_02666</name>
</gene>
<evidence type="ECO:0000259" key="2">
    <source>
        <dbReference type="Pfam" id="PF05378"/>
    </source>
</evidence>
<dbReference type="OrthoDB" id="9759608at2"/>
<dbReference type="AlphaFoldDB" id="A0A1G5NVV7"/>
<dbReference type="InterPro" id="IPR043129">
    <property type="entry name" value="ATPase_NBD"/>
</dbReference>
<evidence type="ECO:0000313" key="4">
    <source>
        <dbReference type="EMBL" id="SCZ40860.1"/>
    </source>
</evidence>
<organism evidence="4 5">
    <name type="scientific">Afifella marina DSM 2698</name>
    <dbReference type="NCBI Taxonomy" id="1120955"/>
    <lineage>
        <taxon>Bacteria</taxon>
        <taxon>Pseudomonadati</taxon>
        <taxon>Pseudomonadota</taxon>
        <taxon>Alphaproteobacteria</taxon>
        <taxon>Hyphomicrobiales</taxon>
        <taxon>Afifellaceae</taxon>
        <taxon>Afifella</taxon>
    </lineage>
</organism>
<evidence type="ECO:0000259" key="3">
    <source>
        <dbReference type="Pfam" id="PF19278"/>
    </source>
</evidence>
<proteinExistence type="predicted"/>
<name>A0A1G5NVV7_AFIMA</name>
<feature type="domain" description="Acetophenone carboxylase-like C-terminal" evidence="3">
    <location>
        <begin position="501"/>
        <end position="672"/>
    </location>
</feature>
<keyword evidence="5" id="KW-1185">Reference proteome</keyword>
<dbReference type="InterPro" id="IPR045079">
    <property type="entry name" value="Oxoprolinase-like"/>
</dbReference>
<feature type="domain" description="Hydantoinase A/oxoprolinase" evidence="1">
    <location>
        <begin position="203"/>
        <end position="489"/>
    </location>
</feature>
<evidence type="ECO:0000313" key="5">
    <source>
        <dbReference type="Proteomes" id="UP000199347"/>
    </source>
</evidence>
<dbReference type="Pfam" id="PF19278">
    <property type="entry name" value="Hydant_A_C"/>
    <property type="match status" value="1"/>
</dbReference>
<dbReference type="RefSeq" id="WP_092813980.1">
    <property type="nucleotide sequence ID" value="NZ_FMVW01000006.1"/>
</dbReference>
<feature type="domain" description="Hydantoinase/oxoprolinase N-terminal" evidence="2">
    <location>
        <begin position="4"/>
        <end position="182"/>
    </location>
</feature>
<dbReference type="InterPro" id="IPR008040">
    <property type="entry name" value="Hydant_A_N"/>
</dbReference>
<dbReference type="PANTHER" id="PTHR11365:SF23">
    <property type="entry name" value="HYPOTHETICAL 5-OXOPROLINASE (EUROFUNG)-RELATED"/>
    <property type="match status" value="1"/>
</dbReference>
<reference evidence="5" key="1">
    <citation type="submission" date="2016-10" db="EMBL/GenBank/DDBJ databases">
        <authorList>
            <person name="Varghese N."/>
            <person name="Submissions S."/>
        </authorList>
    </citation>
    <scope>NUCLEOTIDE SEQUENCE [LARGE SCALE GENOMIC DNA]</scope>
    <source>
        <strain evidence="5">DSM 2698</strain>
    </source>
</reference>
<dbReference type="Proteomes" id="UP000199347">
    <property type="component" value="Unassembled WGS sequence"/>
</dbReference>
<dbReference type="Pfam" id="PF01968">
    <property type="entry name" value="Hydantoinase_A"/>
    <property type="match status" value="1"/>
</dbReference>
<protein>
    <submittedName>
        <fullName evidence="4">N-methylhydantoinase A</fullName>
    </submittedName>
</protein>
<dbReference type="PANTHER" id="PTHR11365">
    <property type="entry name" value="5-OXOPROLINASE RELATED"/>
    <property type="match status" value="1"/>
</dbReference>
<dbReference type="GO" id="GO:0006749">
    <property type="term" value="P:glutathione metabolic process"/>
    <property type="evidence" value="ECO:0007669"/>
    <property type="project" value="TreeGrafter"/>
</dbReference>